<comment type="function">
    <text evidence="7">Plays a role in the regulation of phosphate uptake.</text>
</comment>
<evidence type="ECO:0000259" key="8">
    <source>
        <dbReference type="Pfam" id="PF01895"/>
    </source>
</evidence>
<keyword evidence="6 7" id="KW-0592">Phosphate transport</keyword>
<feature type="domain" description="PhoU" evidence="8">
    <location>
        <begin position="18"/>
        <end position="104"/>
    </location>
</feature>
<dbReference type="GO" id="GO:0005737">
    <property type="term" value="C:cytoplasm"/>
    <property type="evidence" value="ECO:0007669"/>
    <property type="project" value="UniProtKB-SubCell"/>
</dbReference>
<protein>
    <recommendedName>
        <fullName evidence="7">Phosphate-specific transport system accessory protein PhoU</fullName>
    </recommendedName>
</protein>
<evidence type="ECO:0000313" key="10">
    <source>
        <dbReference type="Proteomes" id="UP000595897"/>
    </source>
</evidence>
<dbReference type="InterPro" id="IPR026022">
    <property type="entry name" value="PhoU_dom"/>
</dbReference>
<keyword evidence="10" id="KW-1185">Reference proteome</keyword>
<dbReference type="KEGG" id="ahb:bsdtb5_36150"/>
<comment type="subcellular location">
    <subcellularLocation>
        <location evidence="1 7">Cytoplasm</location>
    </subcellularLocation>
</comment>
<dbReference type="InterPro" id="IPR028366">
    <property type="entry name" value="PhoU"/>
</dbReference>
<reference evidence="9 10" key="1">
    <citation type="submission" date="2020-11" db="EMBL/GenBank/DDBJ databases">
        <title>Draft genome sequencing of a Lachnospiraceae strain isolated from anoxic soil subjected to BSD treatment.</title>
        <authorList>
            <person name="Uek A."/>
            <person name="Tonouchi A."/>
        </authorList>
    </citation>
    <scope>NUCLEOTIDE SEQUENCE [LARGE SCALE GENOMIC DNA]</scope>
    <source>
        <strain evidence="9 10">TB5</strain>
    </source>
</reference>
<dbReference type="Pfam" id="PF01895">
    <property type="entry name" value="PhoU"/>
    <property type="match status" value="2"/>
</dbReference>
<feature type="domain" description="PhoU" evidence="8">
    <location>
        <begin position="120"/>
        <end position="205"/>
    </location>
</feature>
<evidence type="ECO:0000256" key="1">
    <source>
        <dbReference type="ARBA" id="ARBA00004496"/>
    </source>
</evidence>
<dbReference type="GO" id="GO:0030643">
    <property type="term" value="P:intracellular phosphate ion homeostasis"/>
    <property type="evidence" value="ECO:0007669"/>
    <property type="project" value="InterPro"/>
</dbReference>
<dbReference type="FunFam" id="1.20.58.220:FF:000004">
    <property type="entry name" value="Phosphate-specific transport system accessory protein PhoU"/>
    <property type="match status" value="1"/>
</dbReference>
<accession>A0A7R7ENQ7</accession>
<evidence type="ECO:0000256" key="5">
    <source>
        <dbReference type="ARBA" id="ARBA00022490"/>
    </source>
</evidence>
<evidence type="ECO:0000256" key="3">
    <source>
        <dbReference type="ARBA" id="ARBA00011738"/>
    </source>
</evidence>
<dbReference type="AlphaFoldDB" id="A0A7R7ENQ7"/>
<evidence type="ECO:0000256" key="7">
    <source>
        <dbReference type="PIRNR" id="PIRNR003107"/>
    </source>
</evidence>
<organism evidence="9 10">
    <name type="scientific">Anaeromicropila herbilytica</name>
    <dbReference type="NCBI Taxonomy" id="2785025"/>
    <lineage>
        <taxon>Bacteria</taxon>
        <taxon>Bacillati</taxon>
        <taxon>Bacillota</taxon>
        <taxon>Clostridia</taxon>
        <taxon>Lachnospirales</taxon>
        <taxon>Lachnospiraceae</taxon>
        <taxon>Anaeromicropila</taxon>
    </lineage>
</organism>
<dbReference type="GO" id="GO:0006817">
    <property type="term" value="P:phosphate ion transport"/>
    <property type="evidence" value="ECO:0007669"/>
    <property type="project" value="UniProtKB-KW"/>
</dbReference>
<dbReference type="GO" id="GO:0045936">
    <property type="term" value="P:negative regulation of phosphate metabolic process"/>
    <property type="evidence" value="ECO:0007669"/>
    <property type="project" value="InterPro"/>
</dbReference>
<keyword evidence="5 7" id="KW-0963">Cytoplasm</keyword>
<keyword evidence="4 7" id="KW-0813">Transport</keyword>
<sequence>MTRQVFIKELEVLHNDVIKMGSVLELSLNEMIVALQDMDVELAQKIIDRDDEIDLLEQQIEKECINIIAKQQPIASDLRKVTSIMKIITDIERIADHCADISEYLMQIHKQPTMKAPEHLSDMIQVMKKMVVDTIDSFVNQDADKAASVIAQDDIVDNYFTSISKELCDMMQKDIKVIPQCVAYIMIIKYIERMGDHSTNIAEWIQFIVTGKLVLS</sequence>
<dbReference type="RefSeq" id="WP_271713373.1">
    <property type="nucleotide sequence ID" value="NZ_AP024169.1"/>
</dbReference>
<dbReference type="NCBIfam" id="TIGR02135">
    <property type="entry name" value="phoU_full"/>
    <property type="match status" value="1"/>
</dbReference>
<dbReference type="Gene3D" id="1.20.58.220">
    <property type="entry name" value="Phosphate transport system protein phou homolog 2, domain 2"/>
    <property type="match status" value="1"/>
</dbReference>
<dbReference type="InterPro" id="IPR038078">
    <property type="entry name" value="PhoU-like_sf"/>
</dbReference>
<evidence type="ECO:0000313" key="9">
    <source>
        <dbReference type="EMBL" id="BCN32320.1"/>
    </source>
</evidence>
<dbReference type="PANTHER" id="PTHR42930">
    <property type="entry name" value="PHOSPHATE-SPECIFIC TRANSPORT SYSTEM ACCESSORY PROTEIN PHOU"/>
    <property type="match status" value="1"/>
</dbReference>
<name>A0A7R7ENQ7_9FIRM</name>
<comment type="similarity">
    <text evidence="2 7">Belongs to the PhoU family.</text>
</comment>
<dbReference type="EMBL" id="AP024169">
    <property type="protein sequence ID" value="BCN32320.1"/>
    <property type="molecule type" value="Genomic_DNA"/>
</dbReference>
<evidence type="ECO:0000256" key="4">
    <source>
        <dbReference type="ARBA" id="ARBA00022448"/>
    </source>
</evidence>
<dbReference type="PIRSF" id="PIRSF003107">
    <property type="entry name" value="PhoU"/>
    <property type="match status" value="1"/>
</dbReference>
<comment type="subunit">
    <text evidence="3 7">Homodimer.</text>
</comment>
<dbReference type="Proteomes" id="UP000595897">
    <property type="component" value="Chromosome"/>
</dbReference>
<evidence type="ECO:0000256" key="6">
    <source>
        <dbReference type="ARBA" id="ARBA00022592"/>
    </source>
</evidence>
<dbReference type="SUPFAM" id="SSF109755">
    <property type="entry name" value="PhoU-like"/>
    <property type="match status" value="1"/>
</dbReference>
<proteinExistence type="inferred from homology"/>
<dbReference type="PANTHER" id="PTHR42930:SF3">
    <property type="entry name" value="PHOSPHATE-SPECIFIC TRANSPORT SYSTEM ACCESSORY PROTEIN PHOU"/>
    <property type="match status" value="1"/>
</dbReference>
<evidence type="ECO:0000256" key="2">
    <source>
        <dbReference type="ARBA" id="ARBA00008107"/>
    </source>
</evidence>
<gene>
    <name evidence="9" type="ORF">bsdtb5_36150</name>
</gene>